<dbReference type="GO" id="GO:0016020">
    <property type="term" value="C:membrane"/>
    <property type="evidence" value="ECO:0007669"/>
    <property type="project" value="UniProtKB-SubCell"/>
</dbReference>
<accession>A0A0W0EBN4</accession>
<evidence type="ECO:0000313" key="7">
    <source>
        <dbReference type="EMBL" id="KTB07096.1"/>
    </source>
</evidence>
<dbReference type="OrthoDB" id="4065952at2759"/>
<feature type="transmembrane region" description="Helical" evidence="6">
    <location>
        <begin position="12"/>
        <end position="35"/>
    </location>
</feature>
<feature type="transmembrane region" description="Helical" evidence="6">
    <location>
        <begin position="79"/>
        <end position="99"/>
    </location>
</feature>
<dbReference type="Pfam" id="PF01284">
    <property type="entry name" value="MARVEL"/>
    <property type="match status" value="1"/>
</dbReference>
<reference evidence="7 8" key="1">
    <citation type="submission" date="2015-10" db="EMBL/GenBank/DDBJ databases">
        <title>Draft genomes sequences of Candida glabrata isolates 1A, 1B, 2A, 2B, 3A and 3B.</title>
        <authorList>
            <person name="Haavelsrud O.E."/>
            <person name="Gaustad P."/>
        </authorList>
    </citation>
    <scope>NUCLEOTIDE SEQUENCE [LARGE SCALE GENOMIC DNA]</scope>
    <source>
        <strain evidence="7">910700640</strain>
    </source>
</reference>
<dbReference type="EMBL" id="LLZZ01000108">
    <property type="protein sequence ID" value="KTB07096.1"/>
    <property type="molecule type" value="Genomic_DNA"/>
</dbReference>
<dbReference type="VEuPathDB" id="FungiDB:B1J91_G05632g"/>
<evidence type="ECO:0000313" key="8">
    <source>
        <dbReference type="Proteomes" id="UP000054886"/>
    </source>
</evidence>
<evidence type="ECO:0000256" key="4">
    <source>
        <dbReference type="ARBA" id="ARBA00023136"/>
    </source>
</evidence>
<protein>
    <submittedName>
        <fullName evidence="7">Putative membrane protein</fullName>
    </submittedName>
</protein>
<sequence length="256" mass="28512">MTASSAMKNFGLFSLRFFEFGSAVVVLGTLGYTVHGYHFHGSKRTNFVLAQAAISTFYSLCTCLLTLAVPQLIFVGLYWFWELIMTMLWLAAFIVDAKVQGDHGCHNRRSTTYEPHRGSQEEFQATNGEYNPFTGKYTTNDYKRPCHTGKASIAFAGLCFVLYLTSTIILGVRVMTPIVKKYGSKGLMMKGSDMNDNSLNRFHGLDLVKPLDDAYNYDPEQGMGETAPQDSASSHEYNQEKLNEQPRASGDTAVQA</sequence>
<dbReference type="Proteomes" id="UP000054886">
    <property type="component" value="Unassembled WGS sequence"/>
</dbReference>
<dbReference type="AlphaFoldDB" id="A0A0W0EBN4"/>
<evidence type="ECO:0000256" key="1">
    <source>
        <dbReference type="ARBA" id="ARBA00004141"/>
    </source>
</evidence>
<dbReference type="VEuPathDB" id="FungiDB:CAGL0G05632g"/>
<comment type="subcellular location">
    <subcellularLocation>
        <location evidence="1">Membrane</location>
        <topology evidence="1">Multi-pass membrane protein</topology>
    </subcellularLocation>
</comment>
<feature type="transmembrane region" description="Helical" evidence="6">
    <location>
        <begin position="47"/>
        <end position="73"/>
    </location>
</feature>
<proteinExistence type="predicted"/>
<keyword evidence="3 6" id="KW-1133">Transmembrane helix</keyword>
<keyword evidence="4 6" id="KW-0472">Membrane</keyword>
<evidence type="ECO:0000256" key="5">
    <source>
        <dbReference type="SAM" id="MobiDB-lite"/>
    </source>
</evidence>
<dbReference type="VEuPathDB" id="FungiDB:GVI51_G05467"/>
<gene>
    <name evidence="7" type="ORF">AO440_001717</name>
</gene>
<feature type="transmembrane region" description="Helical" evidence="6">
    <location>
        <begin position="153"/>
        <end position="175"/>
    </location>
</feature>
<dbReference type="PANTHER" id="PTHR37451:SF1">
    <property type="entry name" value="MARVEL DOMAIN-CONTAINING PROTEIN"/>
    <property type="match status" value="1"/>
</dbReference>
<dbReference type="PANTHER" id="PTHR37451">
    <property type="entry name" value="MARVEL DOMAIN"/>
    <property type="match status" value="1"/>
</dbReference>
<evidence type="ECO:0000256" key="6">
    <source>
        <dbReference type="SAM" id="Phobius"/>
    </source>
</evidence>
<organism evidence="7 8">
    <name type="scientific">Candida glabrata</name>
    <name type="common">Yeast</name>
    <name type="synonym">Torulopsis glabrata</name>
    <dbReference type="NCBI Taxonomy" id="5478"/>
    <lineage>
        <taxon>Eukaryota</taxon>
        <taxon>Fungi</taxon>
        <taxon>Dikarya</taxon>
        <taxon>Ascomycota</taxon>
        <taxon>Saccharomycotina</taxon>
        <taxon>Saccharomycetes</taxon>
        <taxon>Saccharomycetales</taxon>
        <taxon>Saccharomycetaceae</taxon>
        <taxon>Nakaseomyces</taxon>
    </lineage>
</organism>
<dbReference type="VEuPathDB" id="FungiDB:GW608_G05445"/>
<dbReference type="InterPro" id="IPR008253">
    <property type="entry name" value="Marvel"/>
</dbReference>
<name>A0A0W0EBN4_CANGB</name>
<comment type="caution">
    <text evidence="7">The sequence shown here is derived from an EMBL/GenBank/DDBJ whole genome shotgun (WGS) entry which is preliminary data.</text>
</comment>
<evidence type="ECO:0000256" key="2">
    <source>
        <dbReference type="ARBA" id="ARBA00022692"/>
    </source>
</evidence>
<feature type="region of interest" description="Disordered" evidence="5">
    <location>
        <begin position="215"/>
        <end position="256"/>
    </location>
</feature>
<evidence type="ECO:0000256" key="3">
    <source>
        <dbReference type="ARBA" id="ARBA00022989"/>
    </source>
</evidence>
<keyword evidence="2 6" id="KW-0812">Transmembrane</keyword>
<dbReference type="VEuPathDB" id="FungiDB:GWK60_G05445"/>